<evidence type="ECO:0000313" key="3">
    <source>
        <dbReference type="Proteomes" id="UP000265618"/>
    </source>
</evidence>
<keyword evidence="3" id="KW-1185">Reference proteome</keyword>
<evidence type="ECO:0000313" key="2">
    <source>
        <dbReference type="EMBL" id="GIQ87597.1"/>
    </source>
</evidence>
<evidence type="ECO:0000256" key="1">
    <source>
        <dbReference type="SAM" id="Coils"/>
    </source>
</evidence>
<organism evidence="2 3">
    <name type="scientific">Kipferlia bialata</name>
    <dbReference type="NCBI Taxonomy" id="797122"/>
    <lineage>
        <taxon>Eukaryota</taxon>
        <taxon>Metamonada</taxon>
        <taxon>Carpediemonas-like organisms</taxon>
        <taxon>Kipferlia</taxon>
    </lineage>
</organism>
<name>A0A9K3GLT2_9EUKA</name>
<feature type="non-terminal residue" evidence="2">
    <location>
        <position position="1"/>
    </location>
</feature>
<keyword evidence="1" id="KW-0175">Coiled coil</keyword>
<dbReference type="Proteomes" id="UP000265618">
    <property type="component" value="Unassembled WGS sequence"/>
</dbReference>
<proteinExistence type="predicted"/>
<gene>
    <name evidence="2" type="ORF">KIPB_009667</name>
</gene>
<sequence>MVDRLNRNVTDLVQAEHSGQGPHALSLQRQLDALKAEKQRDTEEHIATQDAFAKLTEKYEAVKAASAAHMEKVQASVVHVTRLEGVVEESQSRYVEMKRLAARKLAAHREEIKALKANEERSTARATKAEERLATEMAAIAAERATATQQRQEAEATKTALSAAERTIRDQEARILTLSQDLKEAQEVREQHQQRAIQLGVEAATLQTTIRSLQHDVSSLRGSAETAEALKQELNVMKVQVFDTQQRESALVAEVAKKD</sequence>
<comment type="caution">
    <text evidence="2">The sequence shown here is derived from an EMBL/GenBank/DDBJ whole genome shotgun (WGS) entry which is preliminary data.</text>
</comment>
<reference evidence="2 3" key="1">
    <citation type="journal article" date="2018" name="PLoS ONE">
        <title>The draft genome of Kipferlia bialata reveals reductive genome evolution in fornicate parasites.</title>
        <authorList>
            <person name="Tanifuji G."/>
            <person name="Takabayashi S."/>
            <person name="Kume K."/>
            <person name="Takagi M."/>
            <person name="Nakayama T."/>
            <person name="Kamikawa R."/>
            <person name="Inagaki Y."/>
            <person name="Hashimoto T."/>
        </authorList>
    </citation>
    <scope>NUCLEOTIDE SEQUENCE [LARGE SCALE GENOMIC DNA]</scope>
    <source>
        <strain evidence="2">NY0173</strain>
    </source>
</reference>
<feature type="coiled-coil region" evidence="1">
    <location>
        <begin position="98"/>
        <end position="202"/>
    </location>
</feature>
<dbReference type="AlphaFoldDB" id="A0A9K3GLT2"/>
<accession>A0A9K3GLT2</accession>
<protein>
    <submittedName>
        <fullName evidence="2">Uncharacterized protein</fullName>
    </submittedName>
</protein>
<dbReference type="EMBL" id="BDIP01003354">
    <property type="protein sequence ID" value="GIQ87597.1"/>
    <property type="molecule type" value="Genomic_DNA"/>
</dbReference>